<dbReference type="GO" id="GO:0051539">
    <property type="term" value="F:4 iron, 4 sulfur cluster binding"/>
    <property type="evidence" value="ECO:0007669"/>
    <property type="project" value="UniProtKB-KW"/>
</dbReference>
<comment type="pathway">
    <text evidence="13">Cofactor biosynthesis; thiamine diphosphate biosynthesis.</text>
</comment>
<dbReference type="PANTHER" id="PTHR30557">
    <property type="entry name" value="THIAMINE BIOSYNTHESIS PROTEIN THIC"/>
    <property type="match status" value="1"/>
</dbReference>
<evidence type="ECO:0000256" key="13">
    <source>
        <dbReference type="HAMAP-Rule" id="MF_00089"/>
    </source>
</evidence>
<evidence type="ECO:0000256" key="4">
    <source>
        <dbReference type="ARBA" id="ARBA00022691"/>
    </source>
</evidence>
<evidence type="ECO:0000256" key="12">
    <source>
        <dbReference type="ARBA" id="ARBA00061427"/>
    </source>
</evidence>
<reference evidence="14 15" key="1">
    <citation type="submission" date="2016-10" db="EMBL/GenBank/DDBJ databases">
        <authorList>
            <person name="de Groot N.N."/>
        </authorList>
    </citation>
    <scope>NUCLEOTIDE SEQUENCE [LARGE SCALE GENOMIC DNA]</scope>
    <source>
        <strain evidence="14 15">DSM 12130</strain>
    </source>
</reference>
<dbReference type="RefSeq" id="WP_281180519.1">
    <property type="nucleotide sequence ID" value="NZ_FNJI01000011.1"/>
</dbReference>
<evidence type="ECO:0000256" key="3">
    <source>
        <dbReference type="ARBA" id="ARBA00022485"/>
    </source>
</evidence>
<dbReference type="Proteomes" id="UP000199073">
    <property type="component" value="Unassembled WGS sequence"/>
</dbReference>
<evidence type="ECO:0000313" key="15">
    <source>
        <dbReference type="Proteomes" id="UP000199073"/>
    </source>
</evidence>
<feature type="binding site" evidence="13">
    <location>
        <position position="410"/>
    </location>
    <ligand>
        <name>[4Fe-4S] cluster</name>
        <dbReference type="ChEBI" id="CHEBI:49883"/>
        <note>4Fe-4S-S-AdoMet</note>
    </ligand>
</feature>
<dbReference type="SFLD" id="SFLDG01114">
    <property type="entry name" value="phosphomethylpyrimidine_syntha"/>
    <property type="match status" value="1"/>
</dbReference>
<comment type="similarity">
    <text evidence="12">Belongs to the ThiC family. 5-hydroxybenzimidazole synthase subfamily.</text>
</comment>
<keyword evidence="7 13" id="KW-0784">Thiamine biosynthesis</keyword>
<dbReference type="SFLD" id="SFLDF00407">
    <property type="entry name" value="phosphomethylpyrimidine_syntha"/>
    <property type="match status" value="1"/>
</dbReference>
<dbReference type="STRING" id="91360.SAMN05660330_01895"/>
<dbReference type="GO" id="GO:0009228">
    <property type="term" value="P:thiamine biosynthetic process"/>
    <property type="evidence" value="ECO:0007669"/>
    <property type="project" value="UniProtKB-UniRule"/>
</dbReference>
<dbReference type="InterPro" id="IPR037509">
    <property type="entry name" value="ThiC"/>
</dbReference>
<keyword evidence="6 13" id="KW-0862">Zinc</keyword>
<comment type="cofactor">
    <cofactor evidence="13">
        <name>[4Fe-4S] cluster</name>
        <dbReference type="ChEBI" id="CHEBI:49883"/>
    </cofactor>
    <text evidence="13">Binds 1 [4Fe-4S] cluster per subunit. The cluster is coordinated with 3 cysteines and an exchangeable S-adenosyl-L-methionine.</text>
</comment>
<gene>
    <name evidence="13" type="primary">thiC</name>
    <name evidence="14" type="ORF">SAMN05660330_01895</name>
</gene>
<name>A0A1H0QA40_9BACT</name>
<dbReference type="FunFam" id="3.20.20.540:FF:000001">
    <property type="entry name" value="Phosphomethylpyrimidine synthase"/>
    <property type="match status" value="1"/>
</dbReference>
<feature type="binding site" evidence="13">
    <location>
        <position position="293"/>
    </location>
    <ligand>
        <name>substrate</name>
    </ligand>
</feature>
<keyword evidence="10 13" id="KW-0456">Lyase</keyword>
<evidence type="ECO:0000256" key="2">
    <source>
        <dbReference type="ARBA" id="ARBA00011738"/>
    </source>
</evidence>
<evidence type="ECO:0000256" key="11">
    <source>
        <dbReference type="ARBA" id="ARBA00052156"/>
    </source>
</evidence>
<dbReference type="AlphaFoldDB" id="A0A1H0QA40"/>
<feature type="binding site" evidence="13">
    <location>
        <position position="164"/>
    </location>
    <ligand>
        <name>substrate</name>
    </ligand>
</feature>
<dbReference type="EC" id="4.1.99.17" evidence="13"/>
<evidence type="ECO:0000256" key="7">
    <source>
        <dbReference type="ARBA" id="ARBA00022977"/>
    </source>
</evidence>
<feature type="binding site" evidence="13">
    <location>
        <begin position="227"/>
        <end position="230"/>
    </location>
    <ligand>
        <name>substrate</name>
    </ligand>
</feature>
<evidence type="ECO:0000256" key="9">
    <source>
        <dbReference type="ARBA" id="ARBA00023014"/>
    </source>
</evidence>
<keyword evidence="5 13" id="KW-0479">Metal-binding</keyword>
<dbReference type="GO" id="GO:0009229">
    <property type="term" value="P:thiamine diphosphate biosynthetic process"/>
    <property type="evidence" value="ECO:0007669"/>
    <property type="project" value="UniProtKB-UniRule"/>
</dbReference>
<dbReference type="InterPro" id="IPR002817">
    <property type="entry name" value="ThiC/BzaA/B"/>
</dbReference>
<dbReference type="GO" id="GO:0070284">
    <property type="term" value="F:phosphomethylpyrimidine synthase activity"/>
    <property type="evidence" value="ECO:0007669"/>
    <property type="project" value="UniProtKB-EC"/>
</dbReference>
<keyword evidence="15" id="KW-1185">Reference proteome</keyword>
<accession>A0A1H0QA40</accession>
<feature type="binding site" evidence="13">
    <location>
        <begin position="186"/>
        <end position="188"/>
    </location>
    <ligand>
        <name>substrate</name>
    </ligand>
</feature>
<evidence type="ECO:0000256" key="6">
    <source>
        <dbReference type="ARBA" id="ARBA00022833"/>
    </source>
</evidence>
<feature type="binding site" evidence="13">
    <location>
        <position position="128"/>
    </location>
    <ligand>
        <name>substrate</name>
    </ligand>
</feature>
<sequence>MSTYTTQKDAARKGIVTPQMKNILATESIDETSLLEKVAAGQIAIPANRNHSSLLGAGIGTGLRTKINVNLGVSEDCCHVESELNKVRRSIELKADAIMDLSTFGDTRTFRRKTVEISPVMIGTVPVYDAVARYGKDVGAITVDDFFDVVRMHAEDGVDFLTIHAGLNQSAVERLKNNPRLTNVVSRGGSLLLDWMHRNDCDNPFFTHFDRLLDICSQFDITLSLGDGLRPGSLHDATDAAQIQELIVLGELTKRAWAAEVQVMIEGPGHVPLNEVVSNMQLEKKLCHGAPFYVLGPLVTDVAPGYDHITSAIGGALAAANGADFLCYVTPAEHLRLPDMDDMKEGIIASRIAAHAADVAKGIPGAIEWDNKMSHARKELDWKKMFDLAIDPEKAKAYRESSQPIDSDVCTMCGDLCAVKRSRAILEKA</sequence>
<feature type="binding site" evidence="13">
    <location>
        <position position="417"/>
    </location>
    <ligand>
        <name>[4Fe-4S] cluster</name>
        <dbReference type="ChEBI" id="CHEBI:49883"/>
        <note>4Fe-4S-S-AdoMet</note>
    </ligand>
</feature>
<comment type="function">
    <text evidence="1 13">Catalyzes the synthesis of the hydroxymethylpyrimidine phosphate (HMP-P) moiety of thiamine from aminoimidazole ribotide (AIR) in a radical S-adenosyl-L-methionine (SAM)-dependent reaction.</text>
</comment>
<keyword evidence="9 13" id="KW-0411">Iron-sulfur</keyword>
<dbReference type="GO" id="GO:0005829">
    <property type="term" value="C:cytosol"/>
    <property type="evidence" value="ECO:0007669"/>
    <property type="project" value="TreeGrafter"/>
</dbReference>
<dbReference type="NCBIfam" id="NF009895">
    <property type="entry name" value="PRK13352.1"/>
    <property type="match status" value="1"/>
</dbReference>
<comment type="subunit">
    <text evidence="2">Homodimer.</text>
</comment>
<dbReference type="HAMAP" id="MF_00089">
    <property type="entry name" value="ThiC"/>
    <property type="match status" value="1"/>
</dbReference>
<keyword evidence="4 13" id="KW-0949">S-adenosyl-L-methionine</keyword>
<organism evidence="14 15">
    <name type="scientific">Desulforhopalus singaporensis</name>
    <dbReference type="NCBI Taxonomy" id="91360"/>
    <lineage>
        <taxon>Bacteria</taxon>
        <taxon>Pseudomonadati</taxon>
        <taxon>Thermodesulfobacteriota</taxon>
        <taxon>Desulfobulbia</taxon>
        <taxon>Desulfobulbales</taxon>
        <taxon>Desulfocapsaceae</taxon>
        <taxon>Desulforhopalus</taxon>
    </lineage>
</organism>
<keyword evidence="8 13" id="KW-0408">Iron</keyword>
<feature type="binding site" evidence="13">
    <location>
        <position position="99"/>
    </location>
    <ligand>
        <name>substrate</name>
    </ligand>
</feature>
<feature type="binding site" evidence="13">
    <location>
        <position position="334"/>
    </location>
    <ligand>
        <name>Zn(2+)</name>
        <dbReference type="ChEBI" id="CHEBI:29105"/>
    </ligand>
</feature>
<dbReference type="Gene3D" id="3.20.20.540">
    <property type="entry name" value="Radical SAM ThiC family, central domain"/>
    <property type="match status" value="1"/>
</dbReference>
<dbReference type="Pfam" id="PF01964">
    <property type="entry name" value="ThiC_Rad_SAM"/>
    <property type="match status" value="1"/>
</dbReference>
<proteinExistence type="inferred from homology"/>
<evidence type="ECO:0000256" key="5">
    <source>
        <dbReference type="ARBA" id="ARBA00022723"/>
    </source>
</evidence>
<dbReference type="NCBIfam" id="TIGR00190">
    <property type="entry name" value="thiC"/>
    <property type="match status" value="1"/>
</dbReference>
<evidence type="ECO:0000256" key="1">
    <source>
        <dbReference type="ARBA" id="ARBA00003175"/>
    </source>
</evidence>
<protein>
    <recommendedName>
        <fullName evidence="13">Phosphomethylpyrimidine synthase</fullName>
        <ecNumber evidence="13">4.1.99.17</ecNumber>
    </recommendedName>
    <alternativeName>
        <fullName evidence="13">Hydroxymethylpyrimidine phosphate synthase</fullName>
        <shortName evidence="13">HMP-P synthase</shortName>
        <shortName evidence="13">HMP-phosphate synthase</shortName>
        <shortName evidence="13">HMPP synthase</shortName>
    </alternativeName>
    <alternativeName>
        <fullName evidence="13">Thiamine biosynthesis protein ThiC</fullName>
    </alternativeName>
</protein>
<feature type="binding site" evidence="13">
    <location>
        <position position="413"/>
    </location>
    <ligand>
        <name>[4Fe-4S] cluster</name>
        <dbReference type="ChEBI" id="CHEBI:49883"/>
        <note>4Fe-4S-S-AdoMet</note>
    </ligand>
</feature>
<feature type="binding site" evidence="13">
    <location>
        <position position="266"/>
    </location>
    <ligand>
        <name>substrate</name>
    </ligand>
</feature>
<evidence type="ECO:0000313" key="14">
    <source>
        <dbReference type="EMBL" id="SDP13576.1"/>
    </source>
</evidence>
<evidence type="ECO:0000256" key="8">
    <source>
        <dbReference type="ARBA" id="ARBA00023004"/>
    </source>
</evidence>
<dbReference type="EMBL" id="FNJI01000011">
    <property type="protein sequence ID" value="SDP13576.1"/>
    <property type="molecule type" value="Genomic_DNA"/>
</dbReference>
<dbReference type="PANTHER" id="PTHR30557:SF1">
    <property type="entry name" value="PHOSPHOMETHYLPYRIMIDINE SYNTHASE, CHLOROPLASTIC"/>
    <property type="match status" value="1"/>
</dbReference>
<dbReference type="InterPro" id="IPR038521">
    <property type="entry name" value="ThiC/Bza_core_dom"/>
</dbReference>
<feature type="binding site" evidence="13">
    <location>
        <position position="270"/>
    </location>
    <ligand>
        <name>Zn(2+)</name>
        <dbReference type="ChEBI" id="CHEBI:29105"/>
    </ligand>
</feature>
<comment type="catalytic activity">
    <reaction evidence="11">
        <text>5-amino-1-(5-phospho-beta-D-ribosyl)imidazole + AH2 + S-adenosyl-L-methionine = 5-hydroxybenzimidazole + 5'-deoxyadenosine + formate + L-methionine + A + NH4(+) + phosphate + 2 H(+)</text>
        <dbReference type="Rhea" id="RHEA:53504"/>
        <dbReference type="ChEBI" id="CHEBI:13193"/>
        <dbReference type="ChEBI" id="CHEBI:15378"/>
        <dbReference type="ChEBI" id="CHEBI:15740"/>
        <dbReference type="ChEBI" id="CHEBI:17319"/>
        <dbReference type="ChEBI" id="CHEBI:17499"/>
        <dbReference type="ChEBI" id="CHEBI:28938"/>
        <dbReference type="ChEBI" id="CHEBI:43474"/>
        <dbReference type="ChEBI" id="CHEBI:57844"/>
        <dbReference type="ChEBI" id="CHEBI:59789"/>
        <dbReference type="ChEBI" id="CHEBI:137404"/>
        <dbReference type="ChEBI" id="CHEBI:137981"/>
        <dbReference type="EC" id="4.1.99.23"/>
    </reaction>
</comment>
<keyword evidence="3 13" id="KW-0004">4Fe-4S</keyword>
<dbReference type="UniPathway" id="UPA00060"/>
<evidence type="ECO:0000256" key="10">
    <source>
        <dbReference type="ARBA" id="ARBA00023239"/>
    </source>
</evidence>
<dbReference type="GO" id="GO:0008270">
    <property type="term" value="F:zinc ion binding"/>
    <property type="evidence" value="ECO:0007669"/>
    <property type="project" value="UniProtKB-UniRule"/>
</dbReference>
<feature type="binding site" evidence="13">
    <location>
        <position position="70"/>
    </location>
    <ligand>
        <name>substrate</name>
    </ligand>
</feature>
<dbReference type="Gene3D" id="6.10.250.620">
    <property type="match status" value="1"/>
</dbReference>
<comment type="catalytic activity">
    <reaction evidence="13">
        <text>5-amino-1-(5-phospho-beta-D-ribosyl)imidazole + S-adenosyl-L-methionine = 4-amino-2-methyl-5-(phosphooxymethyl)pyrimidine + CO + 5'-deoxyadenosine + formate + L-methionine + 3 H(+)</text>
        <dbReference type="Rhea" id="RHEA:24840"/>
        <dbReference type="ChEBI" id="CHEBI:15378"/>
        <dbReference type="ChEBI" id="CHEBI:15740"/>
        <dbReference type="ChEBI" id="CHEBI:17245"/>
        <dbReference type="ChEBI" id="CHEBI:17319"/>
        <dbReference type="ChEBI" id="CHEBI:57844"/>
        <dbReference type="ChEBI" id="CHEBI:58354"/>
        <dbReference type="ChEBI" id="CHEBI:59789"/>
        <dbReference type="ChEBI" id="CHEBI:137981"/>
        <dbReference type="EC" id="4.1.99.17"/>
    </reaction>
</comment>
<dbReference type="SFLD" id="SFLDS00113">
    <property type="entry name" value="Radical_SAM_Phosphomethylpyrim"/>
    <property type="match status" value="1"/>
</dbReference>